<evidence type="ECO:0000313" key="2">
    <source>
        <dbReference type="EMBL" id="GFS58442.1"/>
    </source>
</evidence>
<organism evidence="2 3">
    <name type="scientific">Nephila pilipes</name>
    <name type="common">Giant wood spider</name>
    <name type="synonym">Nephila maculata</name>
    <dbReference type="NCBI Taxonomy" id="299642"/>
    <lineage>
        <taxon>Eukaryota</taxon>
        <taxon>Metazoa</taxon>
        <taxon>Ecdysozoa</taxon>
        <taxon>Arthropoda</taxon>
        <taxon>Chelicerata</taxon>
        <taxon>Arachnida</taxon>
        <taxon>Araneae</taxon>
        <taxon>Araneomorphae</taxon>
        <taxon>Entelegynae</taxon>
        <taxon>Araneoidea</taxon>
        <taxon>Nephilidae</taxon>
        <taxon>Nephila</taxon>
    </lineage>
</organism>
<name>A0A8X6JCI4_NEPPI</name>
<dbReference type="EMBL" id="BMAW01047005">
    <property type="protein sequence ID" value="GFS58442.1"/>
    <property type="molecule type" value="Genomic_DNA"/>
</dbReference>
<evidence type="ECO:0000313" key="3">
    <source>
        <dbReference type="Proteomes" id="UP000887013"/>
    </source>
</evidence>
<evidence type="ECO:0000256" key="1">
    <source>
        <dbReference type="SAM" id="MobiDB-lite"/>
    </source>
</evidence>
<proteinExistence type="predicted"/>
<dbReference type="AlphaFoldDB" id="A0A8X6JCI4"/>
<sequence>MFSQVGLSNEDSGEEVGDGMGKPFLGEDVGEGEREDDEFDDVISPNGIGKLICLGEDEEAGRNDIDSGRGGEDFPKIDLLICNPSSYECDMSSTGADILISLGVGEEEERNDIGAAGEDKDVPERDLSLYVCIKFFAGGETVIGMVDVPNFVLESIRINL</sequence>
<reference evidence="2" key="1">
    <citation type="submission" date="2020-08" db="EMBL/GenBank/DDBJ databases">
        <title>Multicomponent nature underlies the extraordinary mechanical properties of spider dragline silk.</title>
        <authorList>
            <person name="Kono N."/>
            <person name="Nakamura H."/>
            <person name="Mori M."/>
            <person name="Yoshida Y."/>
            <person name="Ohtoshi R."/>
            <person name="Malay A.D."/>
            <person name="Moran D.A.P."/>
            <person name="Tomita M."/>
            <person name="Numata K."/>
            <person name="Arakawa K."/>
        </authorList>
    </citation>
    <scope>NUCLEOTIDE SEQUENCE</scope>
</reference>
<feature type="compositionally biased region" description="Acidic residues" evidence="1">
    <location>
        <begin position="28"/>
        <end position="41"/>
    </location>
</feature>
<feature type="compositionally biased region" description="Polar residues" evidence="1">
    <location>
        <begin position="1"/>
        <end position="10"/>
    </location>
</feature>
<keyword evidence="3" id="KW-1185">Reference proteome</keyword>
<gene>
    <name evidence="2" type="ORF">NPIL_420151</name>
</gene>
<comment type="caution">
    <text evidence="2">The sequence shown here is derived from an EMBL/GenBank/DDBJ whole genome shotgun (WGS) entry which is preliminary data.</text>
</comment>
<feature type="region of interest" description="Disordered" evidence="1">
    <location>
        <begin position="1"/>
        <end position="42"/>
    </location>
</feature>
<accession>A0A8X6JCI4</accession>
<dbReference type="Proteomes" id="UP000887013">
    <property type="component" value="Unassembled WGS sequence"/>
</dbReference>
<protein>
    <submittedName>
        <fullName evidence="2">Uncharacterized protein</fullName>
    </submittedName>
</protein>